<dbReference type="AlphaFoldDB" id="A0A7S2N317"/>
<dbReference type="EMBL" id="HBGU01061260">
    <property type="protein sequence ID" value="CAD9516680.1"/>
    <property type="molecule type" value="Transcribed_RNA"/>
</dbReference>
<organism evidence="2">
    <name type="scientific">Haptolina brevifila</name>
    <dbReference type="NCBI Taxonomy" id="156173"/>
    <lineage>
        <taxon>Eukaryota</taxon>
        <taxon>Haptista</taxon>
        <taxon>Haptophyta</taxon>
        <taxon>Prymnesiophyceae</taxon>
        <taxon>Prymnesiales</taxon>
        <taxon>Prymnesiaceae</taxon>
        <taxon>Haptolina</taxon>
    </lineage>
</organism>
<evidence type="ECO:0000313" key="2">
    <source>
        <dbReference type="EMBL" id="CAD9516680.1"/>
    </source>
</evidence>
<evidence type="ECO:0000256" key="1">
    <source>
        <dbReference type="SAM" id="MobiDB-lite"/>
    </source>
</evidence>
<gene>
    <name evidence="2" type="ORF">CBRE1094_LOCUS33306</name>
</gene>
<proteinExistence type="predicted"/>
<protein>
    <submittedName>
        <fullName evidence="2">Uncharacterized protein</fullName>
    </submittedName>
</protein>
<name>A0A7S2N317_9EUKA</name>
<accession>A0A7S2N317</accession>
<sequence length="224" mass="23117">MEAVSPDTRVQPAVTLLHLAPAAAPAAESEPGIITNLVALSFRLMGSDPPAVQRPEEDVGLIQALSSRIFGTPVSSPEKSLPPTIAEEAMQTATAPAPAATVAAVAPAPAPVTPAPKPEPMPTTSPPAPNPVVGAGVINEEAVQVSAPREDDAARDVRQQLQLSPPDHSIGGEAGPLSRRGSMSARRLSAIPMNSARKLYRGAVSTMHDTVDFIIEEIDGTARS</sequence>
<reference evidence="2" key="1">
    <citation type="submission" date="2021-01" db="EMBL/GenBank/DDBJ databases">
        <authorList>
            <person name="Corre E."/>
            <person name="Pelletier E."/>
            <person name="Niang G."/>
            <person name="Scheremetjew M."/>
            <person name="Finn R."/>
            <person name="Kale V."/>
            <person name="Holt S."/>
            <person name="Cochrane G."/>
            <person name="Meng A."/>
            <person name="Brown T."/>
            <person name="Cohen L."/>
        </authorList>
    </citation>
    <scope>NUCLEOTIDE SEQUENCE</scope>
    <source>
        <strain evidence="2">UTEX LB 985</strain>
    </source>
</reference>
<feature type="region of interest" description="Disordered" evidence="1">
    <location>
        <begin position="161"/>
        <end position="181"/>
    </location>
</feature>